<dbReference type="GeneID" id="122133213"/>
<dbReference type="RefSeq" id="XP_042564789.1">
    <property type="nucleotide sequence ID" value="XM_042708855.1"/>
</dbReference>
<keyword evidence="2" id="KW-1185">Reference proteome</keyword>
<evidence type="ECO:0000313" key="3">
    <source>
        <dbReference type="RefSeq" id="XP_042564789.1"/>
    </source>
</evidence>
<feature type="region of interest" description="Disordered" evidence="1">
    <location>
        <begin position="98"/>
        <end position="119"/>
    </location>
</feature>
<organism evidence="2 3">
    <name type="scientific">Clupea harengus</name>
    <name type="common">Atlantic herring</name>
    <dbReference type="NCBI Taxonomy" id="7950"/>
    <lineage>
        <taxon>Eukaryota</taxon>
        <taxon>Metazoa</taxon>
        <taxon>Chordata</taxon>
        <taxon>Craniata</taxon>
        <taxon>Vertebrata</taxon>
        <taxon>Euteleostomi</taxon>
        <taxon>Actinopterygii</taxon>
        <taxon>Neopterygii</taxon>
        <taxon>Teleostei</taxon>
        <taxon>Clupei</taxon>
        <taxon>Clupeiformes</taxon>
        <taxon>Clupeoidei</taxon>
        <taxon>Clupeidae</taxon>
        <taxon>Clupea</taxon>
    </lineage>
</organism>
<dbReference type="KEGG" id="char:122133213"/>
<protein>
    <submittedName>
        <fullName evidence="3">Uncharacterized protein LOC122133213</fullName>
    </submittedName>
</protein>
<gene>
    <name evidence="3" type="primary">LOC122133213</name>
</gene>
<dbReference type="AlphaFoldDB" id="A0A8M1KT17"/>
<evidence type="ECO:0000313" key="2">
    <source>
        <dbReference type="Proteomes" id="UP000515152"/>
    </source>
</evidence>
<dbReference type="InterPro" id="IPR026178">
    <property type="entry name" value="JSRP1"/>
</dbReference>
<dbReference type="Pfam" id="PF15312">
    <property type="entry name" value="JSRP"/>
    <property type="match status" value="1"/>
</dbReference>
<evidence type="ECO:0000256" key="1">
    <source>
        <dbReference type="SAM" id="MobiDB-lite"/>
    </source>
</evidence>
<reference evidence="3" key="1">
    <citation type="submission" date="2025-08" db="UniProtKB">
        <authorList>
            <consortium name="RefSeq"/>
        </authorList>
    </citation>
    <scope>IDENTIFICATION</scope>
</reference>
<accession>A0A8M1KT17</accession>
<name>A0A8M1KT17_CLUHA</name>
<dbReference type="Proteomes" id="UP000515152">
    <property type="component" value="Chromosome 10"/>
</dbReference>
<sequence>MPYRRKLPVESLSQVENPWKGISLNRCIALAMIVVVVSSSFEQMQEALDAFLEEEDGLSVTDGTDQLGNLLWDTMAFWNWGSDEATLKRRSVRRKIHKRDPSNGLMKEKSALGAVDGDD</sequence>
<proteinExistence type="predicted"/>
<dbReference type="OrthoDB" id="9908757at2759"/>